<comment type="caution">
    <text evidence="2">The sequence shown here is derived from an EMBL/GenBank/DDBJ whole genome shotgun (WGS) entry which is preliminary data.</text>
</comment>
<feature type="compositionally biased region" description="Polar residues" evidence="1">
    <location>
        <begin position="213"/>
        <end position="226"/>
    </location>
</feature>
<feature type="region of interest" description="Disordered" evidence="1">
    <location>
        <begin position="204"/>
        <end position="235"/>
    </location>
</feature>
<organism evidence="2 3">
    <name type="scientific">Lates japonicus</name>
    <name type="common">Japanese lates</name>
    <dbReference type="NCBI Taxonomy" id="270547"/>
    <lineage>
        <taxon>Eukaryota</taxon>
        <taxon>Metazoa</taxon>
        <taxon>Chordata</taxon>
        <taxon>Craniata</taxon>
        <taxon>Vertebrata</taxon>
        <taxon>Euteleostomi</taxon>
        <taxon>Actinopterygii</taxon>
        <taxon>Neopterygii</taxon>
        <taxon>Teleostei</taxon>
        <taxon>Neoteleostei</taxon>
        <taxon>Acanthomorphata</taxon>
        <taxon>Carangaria</taxon>
        <taxon>Carangaria incertae sedis</taxon>
        <taxon>Centropomidae</taxon>
        <taxon>Lates</taxon>
    </lineage>
</organism>
<dbReference type="Proteomes" id="UP001279410">
    <property type="component" value="Unassembled WGS sequence"/>
</dbReference>
<protein>
    <submittedName>
        <fullName evidence="2">High choriolytic enzyme 1-like protein</fullName>
    </submittedName>
</protein>
<gene>
    <name evidence="2" type="ORF">AKAME5_000802700</name>
</gene>
<feature type="region of interest" description="Disordered" evidence="1">
    <location>
        <begin position="127"/>
        <end position="154"/>
    </location>
</feature>
<evidence type="ECO:0000313" key="3">
    <source>
        <dbReference type="Proteomes" id="UP001279410"/>
    </source>
</evidence>
<keyword evidence="3" id="KW-1185">Reference proteome</keyword>
<feature type="compositionally biased region" description="Basic and acidic residues" evidence="1">
    <location>
        <begin position="138"/>
        <end position="154"/>
    </location>
</feature>
<proteinExistence type="predicted"/>
<sequence length="235" mass="27393">MKSFPQQYLHPLRLHRTVVRLHQHRTEADVSPSGQRRGRADRCRSLNRQGCLYHRIIIQSTQINPRLGFQHESRSRGPRLLRQINWENITHRWPTTLQAVYQQPSTPPRLPSIMHHGRTAFSIQCTEWKPSPHPRTPTPDRARGHTQRGHKDPARNCIDQLQGVTPQQFPQKHHSLQTDPEDDSPTALLLLPYWPLSGFILSRRKESRRHRPTSPTRILTSNNATNRSHKETHSS</sequence>
<dbReference type="AlphaFoldDB" id="A0AAD3R5F0"/>
<evidence type="ECO:0000256" key="1">
    <source>
        <dbReference type="SAM" id="MobiDB-lite"/>
    </source>
</evidence>
<reference evidence="2" key="1">
    <citation type="submission" date="2022-08" db="EMBL/GenBank/DDBJ databases">
        <title>Genome sequencing of akame (Lates japonicus).</title>
        <authorList>
            <person name="Hashiguchi Y."/>
            <person name="Takahashi H."/>
        </authorList>
    </citation>
    <scope>NUCLEOTIDE SEQUENCE</scope>
    <source>
        <strain evidence="2">Kochi</strain>
    </source>
</reference>
<dbReference type="EMBL" id="BRZM01000022">
    <property type="protein sequence ID" value="GLD55575.1"/>
    <property type="molecule type" value="Genomic_DNA"/>
</dbReference>
<evidence type="ECO:0000313" key="2">
    <source>
        <dbReference type="EMBL" id="GLD55575.1"/>
    </source>
</evidence>
<name>A0AAD3R5F0_LATJO</name>
<accession>A0AAD3R5F0</accession>